<dbReference type="Proteomes" id="UP000319160">
    <property type="component" value="Unassembled WGS sequence"/>
</dbReference>
<dbReference type="AlphaFoldDB" id="A0A553IFH4"/>
<feature type="region of interest" description="Disordered" evidence="1">
    <location>
        <begin position="89"/>
        <end position="130"/>
    </location>
</feature>
<keyword evidence="3" id="KW-1185">Reference proteome</keyword>
<evidence type="ECO:0000313" key="3">
    <source>
        <dbReference type="Proteomes" id="UP000319160"/>
    </source>
</evidence>
<gene>
    <name evidence="2" type="ORF">FHL15_000295</name>
</gene>
<proteinExistence type="predicted"/>
<dbReference type="EMBL" id="VFLP01000001">
    <property type="protein sequence ID" value="TRX98953.1"/>
    <property type="molecule type" value="Genomic_DNA"/>
</dbReference>
<organism evidence="2 3">
    <name type="scientific">Xylaria flabelliformis</name>
    <dbReference type="NCBI Taxonomy" id="2512241"/>
    <lineage>
        <taxon>Eukaryota</taxon>
        <taxon>Fungi</taxon>
        <taxon>Dikarya</taxon>
        <taxon>Ascomycota</taxon>
        <taxon>Pezizomycotina</taxon>
        <taxon>Sordariomycetes</taxon>
        <taxon>Xylariomycetidae</taxon>
        <taxon>Xylariales</taxon>
        <taxon>Xylariaceae</taxon>
        <taxon>Xylaria</taxon>
    </lineage>
</organism>
<evidence type="ECO:0000313" key="2">
    <source>
        <dbReference type="EMBL" id="TRX98953.1"/>
    </source>
</evidence>
<sequence length="216" mass="24222">MLAWYRIFAEVAGQSPQTDFWDIYNSSVHGKANRFASNLLDGLPPETSKVEALSAKKTEEPWRACRLPAYTWSWNISCNLVVSGHPRGAETGGDHHSEVSPYKGPTKLRGAVDMKGVKDRNQHESDRASERQCRAWFAPVESFSPRQNMSSMVQHRENDELFTAEDVSGPVEISNGSRAASSNSVMLDRWARETSRNVLPVNEMMQQPLNNAATKR</sequence>
<evidence type="ECO:0000256" key="1">
    <source>
        <dbReference type="SAM" id="MobiDB-lite"/>
    </source>
</evidence>
<accession>A0A553IFH4</accession>
<comment type="caution">
    <text evidence="2">The sequence shown here is derived from an EMBL/GenBank/DDBJ whole genome shotgun (WGS) entry which is preliminary data.</text>
</comment>
<feature type="compositionally biased region" description="Basic and acidic residues" evidence="1">
    <location>
        <begin position="110"/>
        <end position="130"/>
    </location>
</feature>
<protein>
    <submittedName>
        <fullName evidence="2">Uncharacterized protein</fullName>
    </submittedName>
</protein>
<reference evidence="3" key="1">
    <citation type="submission" date="2019-06" db="EMBL/GenBank/DDBJ databases">
        <title>Draft genome sequence of the griseofulvin-producing fungus Xylaria cubensis strain G536.</title>
        <authorList>
            <person name="Mead M.E."/>
            <person name="Raja H.A."/>
            <person name="Steenwyk J.L."/>
            <person name="Knowles S.L."/>
            <person name="Oberlies N.H."/>
            <person name="Rokas A."/>
        </authorList>
    </citation>
    <scope>NUCLEOTIDE SEQUENCE [LARGE SCALE GENOMIC DNA]</scope>
    <source>
        <strain evidence="3">G536</strain>
    </source>
</reference>
<name>A0A553IFH4_9PEZI</name>